<gene>
    <name evidence="2" type="ORF">PVAP13_2KG291267</name>
</gene>
<feature type="transmembrane region" description="Helical" evidence="1">
    <location>
        <begin position="114"/>
        <end position="137"/>
    </location>
</feature>
<comment type="caution">
    <text evidence="2">The sequence shown here is derived from an EMBL/GenBank/DDBJ whole genome shotgun (WGS) entry which is preliminary data.</text>
</comment>
<accession>A0A8T0WIN2</accession>
<evidence type="ECO:0000313" key="2">
    <source>
        <dbReference type="EMBL" id="KAG2642969.1"/>
    </source>
</evidence>
<protein>
    <recommendedName>
        <fullName evidence="4">Transmembrane protein</fullName>
    </recommendedName>
</protein>
<organism evidence="2 3">
    <name type="scientific">Panicum virgatum</name>
    <name type="common">Blackwell switchgrass</name>
    <dbReference type="NCBI Taxonomy" id="38727"/>
    <lineage>
        <taxon>Eukaryota</taxon>
        <taxon>Viridiplantae</taxon>
        <taxon>Streptophyta</taxon>
        <taxon>Embryophyta</taxon>
        <taxon>Tracheophyta</taxon>
        <taxon>Spermatophyta</taxon>
        <taxon>Magnoliopsida</taxon>
        <taxon>Liliopsida</taxon>
        <taxon>Poales</taxon>
        <taxon>Poaceae</taxon>
        <taxon>PACMAD clade</taxon>
        <taxon>Panicoideae</taxon>
        <taxon>Panicodae</taxon>
        <taxon>Paniceae</taxon>
        <taxon>Panicinae</taxon>
        <taxon>Panicum</taxon>
        <taxon>Panicum sect. Hiantes</taxon>
    </lineage>
</organism>
<keyword evidence="1" id="KW-0472">Membrane</keyword>
<evidence type="ECO:0000256" key="1">
    <source>
        <dbReference type="SAM" id="Phobius"/>
    </source>
</evidence>
<feature type="transmembrane region" description="Helical" evidence="1">
    <location>
        <begin position="29"/>
        <end position="48"/>
    </location>
</feature>
<reference evidence="2" key="1">
    <citation type="submission" date="2020-05" db="EMBL/GenBank/DDBJ databases">
        <title>WGS assembly of Panicum virgatum.</title>
        <authorList>
            <person name="Lovell J.T."/>
            <person name="Jenkins J."/>
            <person name="Shu S."/>
            <person name="Juenger T.E."/>
            <person name="Schmutz J."/>
        </authorList>
    </citation>
    <scope>NUCLEOTIDE SEQUENCE</scope>
    <source>
        <strain evidence="2">AP13</strain>
    </source>
</reference>
<proteinExistence type="predicted"/>
<sequence>MVFVDGGFVFRVGRFVVPWWPTADCVRRGWISGFLLLLFGLFESCFGSQRRRRSWVVRGGSWTADGHVSRMSCGLTSFVSFIVWESGEDGGVVFRCGVRQIDEMLRQLDPRKDFFVIFFYLGALLQKRGSTVLVSVVF</sequence>
<evidence type="ECO:0000313" key="3">
    <source>
        <dbReference type="Proteomes" id="UP000823388"/>
    </source>
</evidence>
<keyword evidence="1" id="KW-0812">Transmembrane</keyword>
<dbReference type="EMBL" id="CM029039">
    <property type="protein sequence ID" value="KAG2642969.1"/>
    <property type="molecule type" value="Genomic_DNA"/>
</dbReference>
<keyword evidence="3" id="KW-1185">Reference proteome</keyword>
<name>A0A8T0WIN2_PANVG</name>
<keyword evidence="1" id="KW-1133">Transmembrane helix</keyword>
<dbReference type="Proteomes" id="UP000823388">
    <property type="component" value="Chromosome 2K"/>
</dbReference>
<dbReference type="AlphaFoldDB" id="A0A8T0WIN2"/>
<evidence type="ECO:0008006" key="4">
    <source>
        <dbReference type="Google" id="ProtNLM"/>
    </source>
</evidence>